<evidence type="ECO:0000256" key="1">
    <source>
        <dbReference type="SAM" id="MobiDB-lite"/>
    </source>
</evidence>
<sequence length="203" mass="23348">MRAGIMTPVFTERQKLMILQVSGMALPEDLQDRLSPFKKDDEDTDQELDVNNNNNNNHNHNNNLVDPISDSVQFSGINLLPSNLFNSPPAEFSQFKGPFDPFRDEREVKTNLLHNEIKLAQSQIKDVASSRFPMYSSQNSHTQFGTFQAFDVWNRLNERRNAELGRINATPQNPPPQPSLKQRNLKFPNIPYYDQGNNPFFVK</sequence>
<evidence type="ECO:0000313" key="3">
    <source>
        <dbReference type="Proteomes" id="UP000266861"/>
    </source>
</evidence>
<accession>A0A397I5W4</accession>
<gene>
    <name evidence="2" type="ORF">Glove_296g61</name>
</gene>
<proteinExistence type="predicted"/>
<feature type="region of interest" description="Disordered" evidence="1">
    <location>
        <begin position="35"/>
        <end position="61"/>
    </location>
</feature>
<dbReference type="AlphaFoldDB" id="A0A397I5W4"/>
<protein>
    <submittedName>
        <fullName evidence="2">Uncharacterized protein</fullName>
    </submittedName>
</protein>
<feature type="compositionally biased region" description="Low complexity" evidence="1">
    <location>
        <begin position="51"/>
        <end position="61"/>
    </location>
</feature>
<evidence type="ECO:0000313" key="2">
    <source>
        <dbReference type="EMBL" id="RHZ68230.1"/>
    </source>
</evidence>
<organism evidence="2 3">
    <name type="scientific">Diversispora epigaea</name>
    <dbReference type="NCBI Taxonomy" id="1348612"/>
    <lineage>
        <taxon>Eukaryota</taxon>
        <taxon>Fungi</taxon>
        <taxon>Fungi incertae sedis</taxon>
        <taxon>Mucoromycota</taxon>
        <taxon>Glomeromycotina</taxon>
        <taxon>Glomeromycetes</taxon>
        <taxon>Diversisporales</taxon>
        <taxon>Diversisporaceae</taxon>
        <taxon>Diversispora</taxon>
    </lineage>
</organism>
<dbReference type="OrthoDB" id="336240at2759"/>
<feature type="region of interest" description="Disordered" evidence="1">
    <location>
        <begin position="165"/>
        <end position="184"/>
    </location>
</feature>
<comment type="caution">
    <text evidence="2">The sequence shown here is derived from an EMBL/GenBank/DDBJ whole genome shotgun (WGS) entry which is preliminary data.</text>
</comment>
<reference evidence="2 3" key="1">
    <citation type="submission" date="2018-08" db="EMBL/GenBank/DDBJ databases">
        <title>Genome and evolution of the arbuscular mycorrhizal fungus Diversispora epigaea (formerly Glomus versiforme) and its bacterial endosymbionts.</title>
        <authorList>
            <person name="Sun X."/>
            <person name="Fei Z."/>
            <person name="Harrison M."/>
        </authorList>
    </citation>
    <scope>NUCLEOTIDE SEQUENCE [LARGE SCALE GENOMIC DNA]</scope>
    <source>
        <strain evidence="2 3">IT104</strain>
    </source>
</reference>
<dbReference type="EMBL" id="PQFF01000270">
    <property type="protein sequence ID" value="RHZ68230.1"/>
    <property type="molecule type" value="Genomic_DNA"/>
</dbReference>
<dbReference type="Proteomes" id="UP000266861">
    <property type="component" value="Unassembled WGS sequence"/>
</dbReference>
<keyword evidence="3" id="KW-1185">Reference proteome</keyword>
<name>A0A397I5W4_9GLOM</name>